<dbReference type="SUPFAM" id="SSF48371">
    <property type="entry name" value="ARM repeat"/>
    <property type="match status" value="1"/>
</dbReference>
<dbReference type="OrthoDB" id="261024at2"/>
<keyword evidence="1" id="KW-0732">Signal</keyword>
<dbReference type="EMBL" id="AANZ01000018">
    <property type="protein sequence ID" value="EAQ78750.1"/>
    <property type="molecule type" value="Genomic_DNA"/>
</dbReference>
<dbReference type="InterPro" id="IPR011989">
    <property type="entry name" value="ARM-like"/>
</dbReference>
<dbReference type="Proteomes" id="UP000004358">
    <property type="component" value="Unassembled WGS sequence"/>
</dbReference>
<dbReference type="eggNOG" id="COG1413">
    <property type="taxonomic scope" value="Bacteria"/>
</dbReference>
<evidence type="ECO:0000256" key="1">
    <source>
        <dbReference type="SAM" id="SignalP"/>
    </source>
</evidence>
<comment type="caution">
    <text evidence="3">The sequence shown here is derived from an EMBL/GenBank/DDBJ whole genome shotgun (WGS) entry which is preliminary data.</text>
</comment>
<dbReference type="eggNOG" id="COG4409">
    <property type="taxonomic scope" value="Bacteria"/>
</dbReference>
<evidence type="ECO:0000259" key="2">
    <source>
        <dbReference type="Pfam" id="PF13088"/>
    </source>
</evidence>
<accession>A3ZXG0</accession>
<dbReference type="PANTHER" id="PTHR43752:SF2">
    <property type="entry name" value="BNR_ASP-BOX REPEAT FAMILY PROTEIN"/>
    <property type="match status" value="1"/>
</dbReference>
<dbReference type="Pfam" id="PF13088">
    <property type="entry name" value="BNR_2"/>
    <property type="match status" value="1"/>
</dbReference>
<dbReference type="Pfam" id="PF13646">
    <property type="entry name" value="HEAT_2"/>
    <property type="match status" value="2"/>
</dbReference>
<feature type="signal peptide" evidence="1">
    <location>
        <begin position="1"/>
        <end position="21"/>
    </location>
</feature>
<protein>
    <submittedName>
        <fullName evidence="3">Probable sialidase</fullName>
    </submittedName>
</protein>
<feature type="domain" description="Sialidase" evidence="2">
    <location>
        <begin position="344"/>
        <end position="617"/>
    </location>
</feature>
<dbReference type="PANTHER" id="PTHR43752">
    <property type="entry name" value="BNR/ASP-BOX REPEAT FAMILY PROTEIN"/>
    <property type="match status" value="1"/>
</dbReference>
<dbReference type="InterPro" id="IPR036278">
    <property type="entry name" value="Sialidase_sf"/>
</dbReference>
<dbReference type="Gene3D" id="1.25.10.10">
    <property type="entry name" value="Leucine-rich Repeat Variant"/>
    <property type="match status" value="2"/>
</dbReference>
<gene>
    <name evidence="3" type="ORF">DSM3645_29651</name>
</gene>
<dbReference type="InterPro" id="IPR016024">
    <property type="entry name" value="ARM-type_fold"/>
</dbReference>
<dbReference type="SUPFAM" id="SSF50939">
    <property type="entry name" value="Sialidases"/>
    <property type="match status" value="1"/>
</dbReference>
<dbReference type="InterPro" id="IPR011040">
    <property type="entry name" value="Sialidase"/>
</dbReference>
<dbReference type="AlphaFoldDB" id="A3ZXG0"/>
<dbReference type="Gene3D" id="2.120.10.10">
    <property type="match status" value="1"/>
</dbReference>
<dbReference type="SMART" id="SM00567">
    <property type="entry name" value="EZ_HEAT"/>
    <property type="match status" value="4"/>
</dbReference>
<feature type="chain" id="PRO_5002665001" evidence="1">
    <location>
        <begin position="22"/>
        <end position="649"/>
    </location>
</feature>
<reference evidence="3 4" key="1">
    <citation type="submission" date="2006-02" db="EMBL/GenBank/DDBJ databases">
        <authorList>
            <person name="Amann R."/>
            <person name="Ferriera S."/>
            <person name="Johnson J."/>
            <person name="Kravitz S."/>
            <person name="Halpern A."/>
            <person name="Remington K."/>
            <person name="Beeson K."/>
            <person name="Tran B."/>
            <person name="Rogers Y.-H."/>
            <person name="Friedman R."/>
            <person name="Venter J.C."/>
        </authorList>
    </citation>
    <scope>NUCLEOTIDE SEQUENCE [LARGE SCALE GENOMIC DNA]</scope>
    <source>
        <strain evidence="3 4">DSM 3645</strain>
    </source>
</reference>
<name>A3ZXG0_9BACT</name>
<dbReference type="HOGENOM" id="CLU_426345_0_0_0"/>
<proteinExistence type="predicted"/>
<dbReference type="STRING" id="314230.DSM3645_29651"/>
<dbReference type="RefSeq" id="WP_002653914.1">
    <property type="nucleotide sequence ID" value="NZ_CH672376.1"/>
</dbReference>
<evidence type="ECO:0000313" key="4">
    <source>
        <dbReference type="Proteomes" id="UP000004358"/>
    </source>
</evidence>
<organism evidence="3 4">
    <name type="scientific">Blastopirellula marina DSM 3645</name>
    <dbReference type="NCBI Taxonomy" id="314230"/>
    <lineage>
        <taxon>Bacteria</taxon>
        <taxon>Pseudomonadati</taxon>
        <taxon>Planctomycetota</taxon>
        <taxon>Planctomycetia</taxon>
        <taxon>Pirellulales</taxon>
        <taxon>Pirellulaceae</taxon>
        <taxon>Blastopirellula</taxon>
    </lineage>
</organism>
<sequence length="649" mass="71171">MKNVCLLWSNAFRCAAMFVCAGVLCVVTAIEAGEPSTIEDAERRSLEILQTGLQSPDLGVALNAAEGLTNAGKQQEVIAALAPQLKQTTESRRRCELARELVRAGERSSLAILVQALQDDVAFETQTAACEALFRIEEIGEGPILRKRFDQLQNINAQTILAAAALAQWGNPLATAKLREVIKQAEWKDLQIAAWAVARLGDAESIGLLKTRQQSASTASDRLALNAALALLGDETARHTLPSYLQDSDPLVRSEAIQFIGEAGIVAARPELIRLLADPDEGTTIRAAQAILNLSHRSDSPKSDPATNFARNVFPATPKFPRYSEGSVIALNDDVLLYAVTEFQKSSDHADAQIVARRSTDGGLTWGDKEVLQPNTGSLNVMSVTLRYLAPPTELHRPIGMFYLNKNSYSDIRVMLRISNDGCRTFGDPIRVSPHMGYHILNNDRVTRLSTGRLIVPLASTADVQRVNHFVCQCCLSDDGGKTWRLGKESVDYPKRGAMEPEVVEIDGNRVMMIFRNQLGHIAHAMSEDGGETWSEPQSLGVPGPEAPATIRRIPSTGDLLLIWNDNVEKGRHHGGSRNPLSLAISSDEGKTWRLRRNVEAEKGHEYAYTSVLFWKGRLLMTYYVGGAGKISSRFRSIPIRDLYTEPAS</sequence>
<dbReference type="CDD" id="cd15482">
    <property type="entry name" value="Sialidase_non-viral"/>
    <property type="match status" value="1"/>
</dbReference>
<evidence type="ECO:0000313" key="3">
    <source>
        <dbReference type="EMBL" id="EAQ78750.1"/>
    </source>
</evidence>
<dbReference type="InterPro" id="IPR004155">
    <property type="entry name" value="PBS_lyase_HEAT"/>
</dbReference>